<evidence type="ECO:0000313" key="2">
    <source>
        <dbReference type="EMBL" id="GAX16689.1"/>
    </source>
</evidence>
<evidence type="ECO:0000256" key="1">
    <source>
        <dbReference type="SAM" id="MobiDB-lite"/>
    </source>
</evidence>
<name>A0A1Z5JRV7_FISSO</name>
<gene>
    <name evidence="2" type="ORF">FisN_21Hh130</name>
</gene>
<evidence type="ECO:0000313" key="3">
    <source>
        <dbReference type="Proteomes" id="UP000198406"/>
    </source>
</evidence>
<dbReference type="InParanoid" id="A0A1Z5JRV7"/>
<sequence length="457" mass="51318">MPSLTNKSRGIHWNEKVEEWLYEQSPQKSDNAFIGEQATSMGTDEQLQHHHHVLNKSEINRELSNDSEELCQPEAKHLECATETARSLAKRLTNFDPQTVNAFLESNACEESFGTFVECSSKNDFHLNDSRTPKKSNRTKKCYEDFIVDLYQSLEKSLSPNDVLPRSPPKYHANDTLARNLFQEDISHPMPKTSKSNSRVEQNECCVDEWSEFQLSLDENSLRSAFSRDPFADLYIPSLGSSELPPEFRPSKTSFEAPQLIVETEPTNEKQPLADCPAAGNKKPSQMLDRTYPKVIVSSPLQSGYDHPRKTSSSRKAIDFPKAPEMPVGTVRLRRFRSNLSTNSGITFEDTTTATGGASITPLCDDAFLDHISSYFSQLGLDMAELGNRVNAEMNKIGTTVETTLTQYSHDASVGLRDIGKSMSQRWEHANQAIDSSVNSMADDVGKNESQFMEKRP</sequence>
<protein>
    <submittedName>
        <fullName evidence="2">Uncharacterized protein</fullName>
    </submittedName>
</protein>
<reference evidence="2 3" key="1">
    <citation type="journal article" date="2015" name="Plant Cell">
        <title>Oil accumulation by the oleaginous diatom Fistulifera solaris as revealed by the genome and transcriptome.</title>
        <authorList>
            <person name="Tanaka T."/>
            <person name="Maeda Y."/>
            <person name="Veluchamy A."/>
            <person name="Tanaka M."/>
            <person name="Abida H."/>
            <person name="Marechal E."/>
            <person name="Bowler C."/>
            <person name="Muto M."/>
            <person name="Sunaga Y."/>
            <person name="Tanaka M."/>
            <person name="Yoshino T."/>
            <person name="Taniguchi T."/>
            <person name="Fukuda Y."/>
            <person name="Nemoto M."/>
            <person name="Matsumoto M."/>
            <person name="Wong P.S."/>
            <person name="Aburatani S."/>
            <person name="Fujibuchi W."/>
        </authorList>
    </citation>
    <scope>NUCLEOTIDE SEQUENCE [LARGE SCALE GENOMIC DNA]</scope>
    <source>
        <strain evidence="2 3">JPCC DA0580</strain>
    </source>
</reference>
<accession>A0A1Z5JRV7</accession>
<keyword evidence="3" id="KW-1185">Reference proteome</keyword>
<dbReference type="AlphaFoldDB" id="A0A1Z5JRV7"/>
<proteinExistence type="predicted"/>
<comment type="caution">
    <text evidence="2">The sequence shown here is derived from an EMBL/GenBank/DDBJ whole genome shotgun (WGS) entry which is preliminary data.</text>
</comment>
<dbReference type="EMBL" id="BDSP01000109">
    <property type="protein sequence ID" value="GAX16689.1"/>
    <property type="molecule type" value="Genomic_DNA"/>
</dbReference>
<organism evidence="2 3">
    <name type="scientific">Fistulifera solaris</name>
    <name type="common">Oleaginous diatom</name>
    <dbReference type="NCBI Taxonomy" id="1519565"/>
    <lineage>
        <taxon>Eukaryota</taxon>
        <taxon>Sar</taxon>
        <taxon>Stramenopiles</taxon>
        <taxon>Ochrophyta</taxon>
        <taxon>Bacillariophyta</taxon>
        <taxon>Bacillariophyceae</taxon>
        <taxon>Bacillariophycidae</taxon>
        <taxon>Naviculales</taxon>
        <taxon>Naviculaceae</taxon>
        <taxon>Fistulifera</taxon>
    </lineage>
</organism>
<feature type="region of interest" description="Disordered" evidence="1">
    <location>
        <begin position="269"/>
        <end position="321"/>
    </location>
</feature>
<dbReference type="Proteomes" id="UP000198406">
    <property type="component" value="Unassembled WGS sequence"/>
</dbReference>